<evidence type="ECO:0000313" key="7">
    <source>
        <dbReference type="RefSeq" id="XP_032327790.1"/>
    </source>
</evidence>
<sequence length="365" mass="39393">MPLAPGTSHTSDFAGRSWSEAWTEGRDTPGDCIPPSMVAPPSPPPPPPDPQFVLRGSRSAVHALHFCGGAQGQGHPLLLSGSLHGLVHIWSLQTRRVLATLDGHAGKCVTWLQTLPPGPQLLSQGRDLRVHVWDLAEGRNAIVDSVCLESVGFCRGSVLACGPQRWMLAMPGKGGDEVQILEMPSKTSVCSLKPEAEARPGMPMCLQLWQADSSPLPLLLAGYEDGSVALWDVSARKVCSRVACHEEPVMGLDFDSQKARGVSGSAEKALAVWSLDEQRALQVHGTHQLTNPGVADVRIRPDRRLLATAGWDHRIRVFHWRTMKPLAVLAFHSAAVHCLAFATDGLLAAGSGDQRISVWSLYPRM</sequence>
<feature type="repeat" description="WD" evidence="3">
    <location>
        <begin position="329"/>
        <end position="365"/>
    </location>
</feature>
<feature type="region of interest" description="Disordered" evidence="4">
    <location>
        <begin position="1"/>
        <end position="51"/>
    </location>
</feature>
<evidence type="ECO:0000256" key="2">
    <source>
        <dbReference type="ARBA" id="ARBA00022737"/>
    </source>
</evidence>
<dbReference type="SUPFAM" id="SSF50978">
    <property type="entry name" value="WD40 repeat-like"/>
    <property type="match status" value="1"/>
</dbReference>
<keyword evidence="2" id="KW-0677">Repeat</keyword>
<proteinExistence type="predicted"/>
<evidence type="ECO:0000256" key="3">
    <source>
        <dbReference type="PROSITE-ProRule" id="PRU00221"/>
    </source>
</evidence>
<dbReference type="PANTHER" id="PTHR19854">
    <property type="entry name" value="TRANSDUCIN BETA-LIKE 3"/>
    <property type="match status" value="1"/>
</dbReference>
<reference evidence="6 7" key="1">
    <citation type="submission" date="2025-04" db="UniProtKB">
        <authorList>
            <consortium name="RefSeq"/>
        </authorList>
    </citation>
    <scope>IDENTIFICATION</scope>
    <source>
        <tissue evidence="6 7">Ear skin</tissue>
    </source>
</reference>
<dbReference type="PROSITE" id="PS50082">
    <property type="entry name" value="WD_REPEATS_2"/>
    <property type="match status" value="2"/>
</dbReference>
<evidence type="ECO:0000313" key="5">
    <source>
        <dbReference type="Proteomes" id="UP000694856"/>
    </source>
</evidence>
<dbReference type="Gene3D" id="2.130.10.10">
    <property type="entry name" value="YVTN repeat-like/Quinoprotein amine dehydrogenase"/>
    <property type="match status" value="2"/>
</dbReference>
<feature type="compositionally biased region" description="Pro residues" evidence="4">
    <location>
        <begin position="37"/>
        <end position="50"/>
    </location>
</feature>
<keyword evidence="5" id="KW-1185">Reference proteome</keyword>
<accession>A0A8B8SD91</accession>
<dbReference type="RefSeq" id="XP_032327789.1">
    <property type="nucleotide sequence ID" value="XM_032471898.1"/>
</dbReference>
<dbReference type="PROSITE" id="PS50294">
    <property type="entry name" value="WD_REPEATS_REGION"/>
    <property type="match status" value="1"/>
</dbReference>
<dbReference type="GeneID" id="102503521"/>
<dbReference type="SMART" id="SM00320">
    <property type="entry name" value="WD40"/>
    <property type="match status" value="6"/>
</dbReference>
<dbReference type="Proteomes" id="UP000694856">
    <property type="component" value="Chromosome 32"/>
</dbReference>
<dbReference type="KEGG" id="cfr:102503521"/>
<evidence type="ECO:0000313" key="6">
    <source>
        <dbReference type="RefSeq" id="XP_032327789.1"/>
    </source>
</evidence>
<dbReference type="InterPro" id="IPR036322">
    <property type="entry name" value="WD40_repeat_dom_sf"/>
</dbReference>
<dbReference type="InterPro" id="IPR001680">
    <property type="entry name" value="WD40_rpt"/>
</dbReference>
<evidence type="ECO:0000256" key="1">
    <source>
        <dbReference type="ARBA" id="ARBA00022574"/>
    </source>
</evidence>
<protein>
    <submittedName>
        <fullName evidence="6 7">Guanine nucleotide-binding protein subunit beta-like protein 1 isoform X1</fullName>
    </submittedName>
</protein>
<gene>
    <name evidence="6 7" type="primary">GNB1L</name>
</gene>
<dbReference type="PANTHER" id="PTHR19854:SF1">
    <property type="entry name" value="GUANINE NUCLEOTIDE-BINDING PROTEIN SUBUNIT BETA-LIKE PROTEIN 1"/>
    <property type="match status" value="1"/>
</dbReference>
<dbReference type="CTD" id="54584"/>
<keyword evidence="1 3" id="KW-0853">WD repeat</keyword>
<dbReference type="AlphaFoldDB" id="A0A8B8SD91"/>
<dbReference type="Pfam" id="PF00400">
    <property type="entry name" value="WD40"/>
    <property type="match status" value="3"/>
</dbReference>
<name>A0A8B8SD91_CAMFR</name>
<feature type="repeat" description="WD" evidence="3">
    <location>
        <begin position="242"/>
        <end position="283"/>
    </location>
</feature>
<dbReference type="InterPro" id="IPR015943">
    <property type="entry name" value="WD40/YVTN_repeat-like_dom_sf"/>
</dbReference>
<evidence type="ECO:0000256" key="4">
    <source>
        <dbReference type="SAM" id="MobiDB-lite"/>
    </source>
</evidence>
<dbReference type="RefSeq" id="XP_032327790.1">
    <property type="nucleotide sequence ID" value="XM_032471899.1"/>
</dbReference>
<organism evidence="5 7">
    <name type="scientific">Camelus ferus</name>
    <name type="common">Wild bactrian camel</name>
    <name type="synonym">Camelus bactrianus ferus</name>
    <dbReference type="NCBI Taxonomy" id="419612"/>
    <lineage>
        <taxon>Eukaryota</taxon>
        <taxon>Metazoa</taxon>
        <taxon>Chordata</taxon>
        <taxon>Craniata</taxon>
        <taxon>Vertebrata</taxon>
        <taxon>Euteleostomi</taxon>
        <taxon>Mammalia</taxon>
        <taxon>Eutheria</taxon>
        <taxon>Laurasiatheria</taxon>
        <taxon>Artiodactyla</taxon>
        <taxon>Tylopoda</taxon>
        <taxon>Camelidae</taxon>
        <taxon>Camelus</taxon>
    </lineage>
</organism>